<name>A0A2R6S6M0_9APHY</name>
<evidence type="ECO:0000313" key="2">
    <source>
        <dbReference type="EMBL" id="PSS37941.1"/>
    </source>
</evidence>
<dbReference type="PROSITE" id="PS50181">
    <property type="entry name" value="FBOX"/>
    <property type="match status" value="1"/>
</dbReference>
<proteinExistence type="predicted"/>
<dbReference type="SUPFAM" id="SSF81383">
    <property type="entry name" value="F-box domain"/>
    <property type="match status" value="1"/>
</dbReference>
<protein>
    <recommendedName>
        <fullName evidence="1">F-box domain-containing protein</fullName>
    </recommendedName>
</protein>
<reference evidence="2 3" key="1">
    <citation type="submission" date="2018-02" db="EMBL/GenBank/DDBJ databases">
        <title>Genome sequence of the basidiomycete white-rot fungus Phlebia centrifuga.</title>
        <authorList>
            <person name="Granchi Z."/>
            <person name="Peng M."/>
            <person name="de Vries R.P."/>
            <person name="Hilden K."/>
            <person name="Makela M.R."/>
            <person name="Grigoriev I."/>
            <person name="Riley R."/>
        </authorList>
    </citation>
    <scope>NUCLEOTIDE SEQUENCE [LARGE SCALE GENOMIC DNA]</scope>
    <source>
        <strain evidence="2 3">FBCC195</strain>
    </source>
</reference>
<evidence type="ECO:0000259" key="1">
    <source>
        <dbReference type="PROSITE" id="PS50181"/>
    </source>
</evidence>
<dbReference type="InterPro" id="IPR036047">
    <property type="entry name" value="F-box-like_dom_sf"/>
</dbReference>
<dbReference type="InterPro" id="IPR001810">
    <property type="entry name" value="F-box_dom"/>
</dbReference>
<gene>
    <name evidence="2" type="ORF">PHLCEN_2v198</name>
</gene>
<dbReference type="SUPFAM" id="SSF52047">
    <property type="entry name" value="RNI-like"/>
    <property type="match status" value="1"/>
</dbReference>
<dbReference type="Proteomes" id="UP000186601">
    <property type="component" value="Unassembled WGS sequence"/>
</dbReference>
<dbReference type="Pfam" id="PF12937">
    <property type="entry name" value="F-box-like"/>
    <property type="match status" value="1"/>
</dbReference>
<dbReference type="EMBL" id="MLYV02000016">
    <property type="protein sequence ID" value="PSS37941.1"/>
    <property type="molecule type" value="Genomic_DNA"/>
</dbReference>
<dbReference type="AlphaFoldDB" id="A0A2R6S6M0"/>
<comment type="caution">
    <text evidence="2">The sequence shown here is derived from an EMBL/GenBank/DDBJ whole genome shotgun (WGS) entry which is preliminary data.</text>
</comment>
<sequence>MPVHIVPVELLYAILTQVNKQDLVSCSLVSGLWRQVTLPQLFKNLRVSYCVPDEGMEENEDEHGKSLVFLDGTDNNDPVNLGWERRPRDLSLLSFKAFLKRSPDIAASVRFLALRQNERMGVTSPNILCHILNQLPSLTSLDLTDVVGVDEAYQTSPGPVVDQHLDRLSFSFPFTNSATSSLRTVVRVLAFFRSVKTLFVDGIFQDSADIDVAGLPLPLSVPRHLEIREVNLQSFVSVMQSTSLLRNIETLDIGGMRYASDNAQTLENLLVQVSPTLLHLIVPPRKLFLSYSPFFLAKYALAIASVDWQDSRVTMLVPLRRLETIYFKPLWMNSVDWSAATCLLPTIQRISTLHTIVLCLSVDSEAKDIAKMFIDAVPQLTRLEDIFLALARTSLRQVILSLKTWASMSQRVISCFVNVFPRLLKNGILKVYLHQSGIFSQPSLIPIHLAVSLSHDCLPRSSHHDVACIS</sequence>
<dbReference type="Gene3D" id="3.80.10.10">
    <property type="entry name" value="Ribonuclease Inhibitor"/>
    <property type="match status" value="1"/>
</dbReference>
<keyword evidence="3" id="KW-1185">Reference proteome</keyword>
<dbReference type="InterPro" id="IPR032675">
    <property type="entry name" value="LRR_dom_sf"/>
</dbReference>
<dbReference type="OrthoDB" id="1478287at2759"/>
<evidence type="ECO:0000313" key="3">
    <source>
        <dbReference type="Proteomes" id="UP000186601"/>
    </source>
</evidence>
<accession>A0A2R6S6M0</accession>
<feature type="domain" description="F-box" evidence="1">
    <location>
        <begin position="1"/>
        <end position="45"/>
    </location>
</feature>
<organism evidence="2 3">
    <name type="scientific">Hermanssonia centrifuga</name>
    <dbReference type="NCBI Taxonomy" id="98765"/>
    <lineage>
        <taxon>Eukaryota</taxon>
        <taxon>Fungi</taxon>
        <taxon>Dikarya</taxon>
        <taxon>Basidiomycota</taxon>
        <taxon>Agaricomycotina</taxon>
        <taxon>Agaricomycetes</taxon>
        <taxon>Polyporales</taxon>
        <taxon>Meruliaceae</taxon>
        <taxon>Hermanssonia</taxon>
    </lineage>
</organism>